<dbReference type="Proteomes" id="UP000028999">
    <property type="component" value="Unassembled WGS sequence"/>
</dbReference>
<dbReference type="PaxDb" id="3708-A0A078FYU1"/>
<evidence type="ECO:0000313" key="2">
    <source>
        <dbReference type="Proteomes" id="UP000028999"/>
    </source>
</evidence>
<protein>
    <submittedName>
        <fullName evidence="1">BnaC03g65650D protein</fullName>
    </submittedName>
</protein>
<proteinExistence type="predicted"/>
<sequence>MTIGQIYAYIKQENAKEASFDCIATIDDRSEVS</sequence>
<dbReference type="AlphaFoldDB" id="A0A078FYU1"/>
<keyword evidence="2" id="KW-1185">Reference proteome</keyword>
<reference evidence="1 2" key="1">
    <citation type="journal article" date="2014" name="Science">
        <title>Plant genetics. Early allopolyploid evolution in the post-Neolithic Brassica napus oilseed genome.</title>
        <authorList>
            <person name="Chalhoub B."/>
            <person name="Denoeud F."/>
            <person name="Liu S."/>
            <person name="Parkin I.A."/>
            <person name="Tang H."/>
            <person name="Wang X."/>
            <person name="Chiquet J."/>
            <person name="Belcram H."/>
            <person name="Tong C."/>
            <person name="Samans B."/>
            <person name="Correa M."/>
            <person name="Da Silva C."/>
            <person name="Just J."/>
            <person name="Falentin C."/>
            <person name="Koh C.S."/>
            <person name="Le Clainche I."/>
            <person name="Bernard M."/>
            <person name="Bento P."/>
            <person name="Noel B."/>
            <person name="Labadie K."/>
            <person name="Alberti A."/>
            <person name="Charles M."/>
            <person name="Arnaud D."/>
            <person name="Guo H."/>
            <person name="Daviaud C."/>
            <person name="Alamery S."/>
            <person name="Jabbari K."/>
            <person name="Zhao M."/>
            <person name="Edger P.P."/>
            <person name="Chelaifa H."/>
            <person name="Tack D."/>
            <person name="Lassalle G."/>
            <person name="Mestiri I."/>
            <person name="Schnel N."/>
            <person name="Le Paslier M.C."/>
            <person name="Fan G."/>
            <person name="Renault V."/>
            <person name="Bayer P.E."/>
            <person name="Golicz A.A."/>
            <person name="Manoli S."/>
            <person name="Lee T.H."/>
            <person name="Thi V.H."/>
            <person name="Chalabi S."/>
            <person name="Hu Q."/>
            <person name="Fan C."/>
            <person name="Tollenaere R."/>
            <person name="Lu Y."/>
            <person name="Battail C."/>
            <person name="Shen J."/>
            <person name="Sidebottom C.H."/>
            <person name="Wang X."/>
            <person name="Canaguier A."/>
            <person name="Chauveau A."/>
            <person name="Berard A."/>
            <person name="Deniot G."/>
            <person name="Guan M."/>
            <person name="Liu Z."/>
            <person name="Sun F."/>
            <person name="Lim Y.P."/>
            <person name="Lyons E."/>
            <person name="Town C.D."/>
            <person name="Bancroft I."/>
            <person name="Wang X."/>
            <person name="Meng J."/>
            <person name="Ma J."/>
            <person name="Pires J.C."/>
            <person name="King G.J."/>
            <person name="Brunel D."/>
            <person name="Delourme R."/>
            <person name="Renard M."/>
            <person name="Aury J.M."/>
            <person name="Adams K.L."/>
            <person name="Batley J."/>
            <person name="Snowdon R.J."/>
            <person name="Tost J."/>
            <person name="Edwards D."/>
            <person name="Zhou Y."/>
            <person name="Hua W."/>
            <person name="Sharpe A.G."/>
            <person name="Paterson A.H."/>
            <person name="Guan C."/>
            <person name="Wincker P."/>
        </authorList>
    </citation>
    <scope>NUCLEOTIDE SEQUENCE [LARGE SCALE GENOMIC DNA]</scope>
    <source>
        <strain evidence="2">cv. Darmor-bzh</strain>
    </source>
</reference>
<evidence type="ECO:0000313" key="1">
    <source>
        <dbReference type="EMBL" id="CDY17498.1"/>
    </source>
</evidence>
<dbReference type="EMBL" id="LK032074">
    <property type="protein sequence ID" value="CDY17498.1"/>
    <property type="molecule type" value="Genomic_DNA"/>
</dbReference>
<dbReference type="Gramene" id="CDY17498">
    <property type="protein sequence ID" value="CDY17498"/>
    <property type="gene ID" value="GSBRNA2T00095690001"/>
</dbReference>
<organism evidence="1 2">
    <name type="scientific">Brassica napus</name>
    <name type="common">Rape</name>
    <dbReference type="NCBI Taxonomy" id="3708"/>
    <lineage>
        <taxon>Eukaryota</taxon>
        <taxon>Viridiplantae</taxon>
        <taxon>Streptophyta</taxon>
        <taxon>Embryophyta</taxon>
        <taxon>Tracheophyta</taxon>
        <taxon>Spermatophyta</taxon>
        <taxon>Magnoliopsida</taxon>
        <taxon>eudicotyledons</taxon>
        <taxon>Gunneridae</taxon>
        <taxon>Pentapetalae</taxon>
        <taxon>rosids</taxon>
        <taxon>malvids</taxon>
        <taxon>Brassicales</taxon>
        <taxon>Brassicaceae</taxon>
        <taxon>Brassiceae</taxon>
        <taxon>Brassica</taxon>
    </lineage>
</organism>
<gene>
    <name evidence="1" type="primary">BnaC03g65650D</name>
    <name evidence="1" type="ORF">GSBRNA2T00095690001</name>
</gene>
<name>A0A078FYU1_BRANA</name>
<accession>A0A078FYU1</accession>